<dbReference type="Gene3D" id="3.40.50.2000">
    <property type="entry name" value="Glycogen Phosphorylase B"/>
    <property type="match status" value="2"/>
</dbReference>
<dbReference type="Proteomes" id="UP001500298">
    <property type="component" value="Unassembled WGS sequence"/>
</dbReference>
<feature type="domain" description="Glycosyltransferase subfamily 4-like N-terminal" evidence="1">
    <location>
        <begin position="21"/>
        <end position="229"/>
    </location>
</feature>
<evidence type="ECO:0000313" key="2">
    <source>
        <dbReference type="EMBL" id="GAA4848535.1"/>
    </source>
</evidence>
<keyword evidence="3" id="KW-1185">Reference proteome</keyword>
<sequence length="435" mass="49870">MKKVLLVSYYWPPSAGIAVLRTLKLAKYLRENGWEPIVYTAENPDYPGIDHSNDKDIPEGITVIKQPIFEPYKYYRKLMGKQDDANVVNALVANDDKESLLHKLSVWVRSNFFIPDARAFWIVRSVNYLTKYLKDNPVDAMWAIGPPHTNNVIACELKKRLGIPWLADFQDPWTQVDYFEKLILTSWANRKHHRLEQEVFEYADHITIVSHQWKKDLQAIGAREVSVIPWGFDHEDYQELNSTLDQKLTLLHTGLIGEDRNPATLLQAVRELLDENDTFKQYFRLKLIGEVDLSVRKVIDELGLQDWVEVQGNIPRQEVLQKCANAQVLLLLLNQAKNASGRIPGKLFEYLGVSRPILCLGDTTGDTANIIREAGAGVTLTYDNKQDIKQMLLKYLEDFLKEGKVPHETNQLESLSNRYLTKQVAGILDQISGDK</sequence>
<dbReference type="SUPFAM" id="SSF53756">
    <property type="entry name" value="UDP-Glycosyltransferase/glycogen phosphorylase"/>
    <property type="match status" value="1"/>
</dbReference>
<evidence type="ECO:0000313" key="3">
    <source>
        <dbReference type="Proteomes" id="UP001500298"/>
    </source>
</evidence>
<proteinExistence type="predicted"/>
<organism evidence="2 3">
    <name type="scientific">Algivirga pacifica</name>
    <dbReference type="NCBI Taxonomy" id="1162670"/>
    <lineage>
        <taxon>Bacteria</taxon>
        <taxon>Pseudomonadati</taxon>
        <taxon>Bacteroidota</taxon>
        <taxon>Cytophagia</taxon>
        <taxon>Cytophagales</taxon>
        <taxon>Flammeovirgaceae</taxon>
        <taxon>Algivirga</taxon>
    </lineage>
</organism>
<dbReference type="PANTHER" id="PTHR12526:SF630">
    <property type="entry name" value="GLYCOSYLTRANSFERASE"/>
    <property type="match status" value="1"/>
</dbReference>
<dbReference type="Pfam" id="PF13579">
    <property type="entry name" value="Glyco_trans_4_4"/>
    <property type="match status" value="1"/>
</dbReference>
<gene>
    <name evidence="2" type="ORF">GCM10023331_36540</name>
</gene>
<accession>A0ABP9DJ92</accession>
<dbReference type="PANTHER" id="PTHR12526">
    <property type="entry name" value="GLYCOSYLTRANSFERASE"/>
    <property type="match status" value="1"/>
</dbReference>
<name>A0ABP9DJ92_9BACT</name>
<reference evidence="3" key="1">
    <citation type="journal article" date="2019" name="Int. J. Syst. Evol. Microbiol.">
        <title>The Global Catalogue of Microorganisms (GCM) 10K type strain sequencing project: providing services to taxonomists for standard genome sequencing and annotation.</title>
        <authorList>
            <consortium name="The Broad Institute Genomics Platform"/>
            <consortium name="The Broad Institute Genome Sequencing Center for Infectious Disease"/>
            <person name="Wu L."/>
            <person name="Ma J."/>
        </authorList>
    </citation>
    <scope>NUCLEOTIDE SEQUENCE [LARGE SCALE GENOMIC DNA]</scope>
    <source>
        <strain evidence="3">JCM 18326</strain>
    </source>
</reference>
<comment type="caution">
    <text evidence="2">The sequence shown here is derived from an EMBL/GenBank/DDBJ whole genome shotgun (WGS) entry which is preliminary data.</text>
</comment>
<dbReference type="RefSeq" id="WP_345374459.1">
    <property type="nucleotide sequence ID" value="NZ_BAABJX010000059.1"/>
</dbReference>
<evidence type="ECO:0000259" key="1">
    <source>
        <dbReference type="Pfam" id="PF13579"/>
    </source>
</evidence>
<dbReference type="InterPro" id="IPR028098">
    <property type="entry name" value="Glyco_trans_4-like_N"/>
</dbReference>
<dbReference type="EMBL" id="BAABJX010000059">
    <property type="protein sequence ID" value="GAA4848535.1"/>
    <property type="molecule type" value="Genomic_DNA"/>
</dbReference>
<dbReference type="CDD" id="cd03794">
    <property type="entry name" value="GT4_WbuB-like"/>
    <property type="match status" value="1"/>
</dbReference>
<protein>
    <submittedName>
        <fullName evidence="2">Glycosyltransferase family 4 protein</fullName>
    </submittedName>
</protein>